<dbReference type="Pfam" id="PF08244">
    <property type="entry name" value="Glyco_hydro_32C"/>
    <property type="match status" value="1"/>
</dbReference>
<accession>A0A367CBS0</accession>
<sequence length="486" mass="55418">MNLPQETRYRAYSDWSKEEIAKINENVNQSPWHASYHIEPRTGLLNDPNGFSFFNGKYNLFYQNWPFGAAHGLKEWIHTESDDLVHFYVTGAELRPDTEHDSHGAYSGSAYEVDGKLFLFYTGNVRDKKWIRDTLQIGAWMDKDHNITKCENILIHKPADVTEHFRDPQIFNYKGQLYTIVGAQNLEKSGFIKVYKATDNNVETWEEVGNLDFGSTGSEYMIECPNLLFVDEKPVIIYCPQGLDKSELNYDNIYPNTFKICQSFDTENIKLVGASEIQNLDYGFEAYATQGFNTPDGRTLIVSWIGLPDIDYPTDKYNYQGAMSLVKELSIKDGKLYQYPVEAITSLRASSEQFTAKAETNNTYELELTFPPNQKSELLLFSDSKGNGLSLIVDTKEGKIILDRSKAGIQYATDFGTIRECSIDTKETTANIFVDNSIIEIFINKGEKVFTSRVFPENHQNGIQIKSGEPTGKYFELKYQNGSKIN</sequence>
<comment type="catalytic activity">
    <reaction evidence="8">
        <text>Hydrolysis of terminal non-reducing beta-D-fructofuranoside residues in beta-D-fructofuranosides.</text>
        <dbReference type="EC" id="3.2.1.26"/>
    </reaction>
</comment>
<evidence type="ECO:0000313" key="12">
    <source>
        <dbReference type="EMBL" id="RCA09916.1"/>
    </source>
</evidence>
<dbReference type="UniPathway" id="UPA00238"/>
<comment type="pathway">
    <text evidence="1 9">Glycan biosynthesis; sucrose metabolism.</text>
</comment>
<dbReference type="SMART" id="SM00640">
    <property type="entry name" value="Glyco_32"/>
    <property type="match status" value="1"/>
</dbReference>
<dbReference type="AlphaFoldDB" id="A0A367CBS0"/>
<dbReference type="Gene3D" id="2.115.10.20">
    <property type="entry name" value="Glycosyl hydrolase domain, family 43"/>
    <property type="match status" value="1"/>
</dbReference>
<dbReference type="InterPro" id="IPR013148">
    <property type="entry name" value="Glyco_hydro_32_N"/>
</dbReference>
<evidence type="ECO:0000313" key="13">
    <source>
        <dbReference type="Proteomes" id="UP000252797"/>
    </source>
</evidence>
<evidence type="ECO:0000256" key="4">
    <source>
        <dbReference type="ARBA" id="ARBA00019623"/>
    </source>
</evidence>
<keyword evidence="9" id="KW-0963">Cytoplasm</keyword>
<dbReference type="CDD" id="cd18623">
    <property type="entry name" value="GH32_ScrB-like"/>
    <property type="match status" value="1"/>
</dbReference>
<evidence type="ECO:0000259" key="11">
    <source>
        <dbReference type="Pfam" id="PF08244"/>
    </source>
</evidence>
<gene>
    <name evidence="12" type="ORF">EA71_02772</name>
</gene>
<dbReference type="InterPro" id="IPR013320">
    <property type="entry name" value="ConA-like_dom_sf"/>
</dbReference>
<keyword evidence="6 8" id="KW-0326">Glycosidase</keyword>
<comment type="subcellular location">
    <subcellularLocation>
        <location evidence="9">Cytoplasm</location>
    </subcellularLocation>
</comment>
<evidence type="ECO:0000256" key="8">
    <source>
        <dbReference type="RuleBase" id="RU362110"/>
    </source>
</evidence>
<comment type="caution">
    <text evidence="12">The sequence shown here is derived from an EMBL/GenBank/DDBJ whole genome shotgun (WGS) entry which is preliminary data.</text>
</comment>
<dbReference type="SUPFAM" id="SSF49899">
    <property type="entry name" value="Concanavalin A-like lectins/glucanases"/>
    <property type="match status" value="1"/>
</dbReference>
<comment type="function">
    <text evidence="9">Enables the bacterium to metabolize sucrose as a sole carbon source.</text>
</comment>
<dbReference type="InterPro" id="IPR006232">
    <property type="entry name" value="Suc6P_hydrolase"/>
</dbReference>
<keyword evidence="5 8" id="KW-0378">Hydrolase</keyword>
<feature type="domain" description="Glycosyl hydrolase family 32 C-terminal" evidence="11">
    <location>
        <begin position="351"/>
        <end position="473"/>
    </location>
</feature>
<dbReference type="Proteomes" id="UP000252797">
    <property type="component" value="Unassembled WGS sequence"/>
</dbReference>
<dbReference type="InterPro" id="IPR001362">
    <property type="entry name" value="Glyco_hydro_32"/>
</dbReference>
<feature type="domain" description="Glycosyl hydrolase family 32 N-terminal" evidence="10">
    <location>
        <begin position="37"/>
        <end position="340"/>
    </location>
</feature>
<name>A0A367CBS0_9ENTE</name>
<evidence type="ECO:0000256" key="7">
    <source>
        <dbReference type="ARBA" id="ARBA00033367"/>
    </source>
</evidence>
<evidence type="ECO:0000256" key="9">
    <source>
        <dbReference type="RuleBase" id="RU365015"/>
    </source>
</evidence>
<dbReference type="GO" id="GO:0004564">
    <property type="term" value="F:beta-fructofuranosidase activity"/>
    <property type="evidence" value="ECO:0007669"/>
    <property type="project" value="UniProtKB-EC"/>
</dbReference>
<dbReference type="RefSeq" id="WP_047936809.1">
    <property type="nucleotide sequence ID" value="NZ_CABGKH010000015.1"/>
</dbReference>
<evidence type="ECO:0000256" key="3">
    <source>
        <dbReference type="ARBA" id="ARBA00012758"/>
    </source>
</evidence>
<dbReference type="Gene3D" id="2.60.120.560">
    <property type="entry name" value="Exo-inulinase, domain 1"/>
    <property type="match status" value="1"/>
</dbReference>
<keyword evidence="9" id="KW-0119">Carbohydrate metabolism</keyword>
<protein>
    <recommendedName>
        <fullName evidence="4 8">Sucrose-6-phosphate hydrolase</fullName>
        <ecNumber evidence="3 8">3.2.1.26</ecNumber>
    </recommendedName>
    <alternativeName>
        <fullName evidence="7 9">Invertase</fullName>
    </alternativeName>
</protein>
<dbReference type="Pfam" id="PF00251">
    <property type="entry name" value="Glyco_hydro_32N"/>
    <property type="match status" value="1"/>
</dbReference>
<evidence type="ECO:0000256" key="6">
    <source>
        <dbReference type="ARBA" id="ARBA00023295"/>
    </source>
</evidence>
<dbReference type="GO" id="GO:0005985">
    <property type="term" value="P:sucrose metabolic process"/>
    <property type="evidence" value="ECO:0007669"/>
    <property type="project" value="UniProtKB-UniPathway"/>
</dbReference>
<evidence type="ECO:0000259" key="10">
    <source>
        <dbReference type="Pfam" id="PF00251"/>
    </source>
</evidence>
<dbReference type="PANTHER" id="PTHR43101">
    <property type="entry name" value="BETA-FRUCTOSIDASE"/>
    <property type="match status" value="1"/>
</dbReference>
<organism evidence="12 13">
    <name type="scientific">Enterococcus durans</name>
    <dbReference type="NCBI Taxonomy" id="53345"/>
    <lineage>
        <taxon>Bacteria</taxon>
        <taxon>Bacillati</taxon>
        <taxon>Bacillota</taxon>
        <taxon>Bacilli</taxon>
        <taxon>Lactobacillales</taxon>
        <taxon>Enterococcaceae</taxon>
        <taxon>Enterococcus</taxon>
    </lineage>
</organism>
<dbReference type="EC" id="3.2.1.26" evidence="3 8"/>
<evidence type="ECO:0000256" key="1">
    <source>
        <dbReference type="ARBA" id="ARBA00004914"/>
    </source>
</evidence>
<dbReference type="InterPro" id="IPR018053">
    <property type="entry name" value="Glyco_hydro_32_AS"/>
</dbReference>
<comment type="similarity">
    <text evidence="2 8">Belongs to the glycosyl hydrolase 32 family.</text>
</comment>
<evidence type="ECO:0000256" key="5">
    <source>
        <dbReference type="ARBA" id="ARBA00022801"/>
    </source>
</evidence>
<dbReference type="PROSITE" id="PS00609">
    <property type="entry name" value="GLYCOSYL_HYDROL_F32"/>
    <property type="match status" value="1"/>
</dbReference>
<dbReference type="PANTHER" id="PTHR43101:SF1">
    <property type="entry name" value="BETA-FRUCTOSIDASE"/>
    <property type="match status" value="1"/>
</dbReference>
<dbReference type="InterPro" id="IPR051214">
    <property type="entry name" value="GH32_Enzymes"/>
</dbReference>
<dbReference type="InterPro" id="IPR013189">
    <property type="entry name" value="Glyco_hydro_32_C"/>
</dbReference>
<dbReference type="GO" id="GO:0005737">
    <property type="term" value="C:cytoplasm"/>
    <property type="evidence" value="ECO:0007669"/>
    <property type="project" value="UniProtKB-SubCell"/>
</dbReference>
<dbReference type="NCBIfam" id="TIGR01322">
    <property type="entry name" value="scrB_fam"/>
    <property type="match status" value="1"/>
</dbReference>
<proteinExistence type="inferred from homology"/>
<dbReference type="InterPro" id="IPR023296">
    <property type="entry name" value="Glyco_hydro_beta-prop_sf"/>
</dbReference>
<dbReference type="EMBL" id="LEPB01000006">
    <property type="protein sequence ID" value="RCA09916.1"/>
    <property type="molecule type" value="Genomic_DNA"/>
</dbReference>
<dbReference type="SUPFAM" id="SSF75005">
    <property type="entry name" value="Arabinanase/levansucrase/invertase"/>
    <property type="match status" value="1"/>
</dbReference>
<evidence type="ECO:0000256" key="2">
    <source>
        <dbReference type="ARBA" id="ARBA00009902"/>
    </source>
</evidence>
<reference evidence="12 13" key="1">
    <citation type="submission" date="2015-06" db="EMBL/GenBank/DDBJ databases">
        <title>The Genome Sequence of Enterococcus durans 4EA1.</title>
        <authorList>
            <consortium name="The Broad Institute Genomics Platform"/>
            <consortium name="The Broad Institute Genome Sequencing Center for Infectious Disease"/>
            <person name="Earl A.M."/>
            <person name="Van Tyne D."/>
            <person name="Lebreton F."/>
            <person name="Saavedra J.T."/>
            <person name="Gilmore M.S."/>
            <person name="Manson Mcguire A."/>
            <person name="Clock S."/>
            <person name="Crupain M."/>
            <person name="Rangan U."/>
            <person name="Young S."/>
            <person name="Abouelleil A."/>
            <person name="Cao P."/>
            <person name="Chapman S.B."/>
            <person name="Griggs A."/>
            <person name="Priest M."/>
            <person name="Shea T."/>
            <person name="Wortman J."/>
            <person name="Nusbaum C."/>
            <person name="Birren B."/>
        </authorList>
    </citation>
    <scope>NUCLEOTIDE SEQUENCE [LARGE SCALE GENOMIC DNA]</scope>
    <source>
        <strain evidence="12 13">4EA1</strain>
    </source>
</reference>